<keyword evidence="5 9" id="KW-0106">Calcium</keyword>
<evidence type="ECO:0000256" key="5">
    <source>
        <dbReference type="ARBA" id="ARBA00022837"/>
    </source>
</evidence>
<dbReference type="PANTHER" id="PTHR45869">
    <property type="entry name" value="C-REACTIVE PROTEIN-RELATED"/>
    <property type="match status" value="1"/>
</dbReference>
<evidence type="ECO:0000256" key="4">
    <source>
        <dbReference type="ARBA" id="ARBA00022729"/>
    </source>
</evidence>
<dbReference type="PRINTS" id="PR00895">
    <property type="entry name" value="PENTAXIN"/>
</dbReference>
<comment type="subunit">
    <text evidence="9">Homopentamer. Pentaxin (or pentraxin) have a discoid arrangement of 5 non-covalently bound subunits.</text>
</comment>
<comment type="similarity">
    <text evidence="7 9">Belongs to the pentraxin family.</text>
</comment>
<keyword evidence="3 9" id="KW-0479">Metal-binding</keyword>
<evidence type="ECO:0000256" key="6">
    <source>
        <dbReference type="ARBA" id="ARBA00023157"/>
    </source>
</evidence>
<keyword evidence="4" id="KW-0732">Signal</keyword>
<dbReference type="InterPro" id="IPR051005">
    <property type="entry name" value="Pentraxin_domain"/>
</dbReference>
<keyword evidence="6" id="KW-1015">Disulfide bond</keyword>
<dbReference type="PROSITE" id="PS51828">
    <property type="entry name" value="PTX_2"/>
    <property type="match status" value="1"/>
</dbReference>
<dbReference type="RefSeq" id="XP_015278735.1">
    <property type="nucleotide sequence ID" value="XM_015423249.1"/>
</dbReference>
<comment type="caution">
    <text evidence="8">Lacks conserved residue(s) required for the propagation of feature annotation.</text>
</comment>
<sequence>MAPLNICLPASIKHRYADLRGRAFIFPQDGVEAHVTLKAAQEEPLRNFTICLRSFTNLIQDCPLFSYASKDQYRDILIYKTYRNGYPEYNVWIGGEEVDFRVPDSFLGWKSSCITWESEMGVITLGIGNFVLARRVVQKGHCIGPPAVIMLGEVVWQTADEVDFSGEIKDVYMWNATIPMRDLRRTSWDSLSPSPIINWRNLQYEIKGNVTLV</sequence>
<reference evidence="12" key="1">
    <citation type="submission" date="2025-08" db="UniProtKB">
        <authorList>
            <consortium name="RefSeq"/>
        </authorList>
    </citation>
    <scope>IDENTIFICATION</scope>
</reference>
<evidence type="ECO:0000256" key="3">
    <source>
        <dbReference type="ARBA" id="ARBA00022723"/>
    </source>
</evidence>
<proteinExistence type="inferred from homology"/>
<keyword evidence="2" id="KW-0964">Secreted</keyword>
<dbReference type="SUPFAM" id="SSF49899">
    <property type="entry name" value="Concanavalin A-like lectins/glucanases"/>
    <property type="match status" value="1"/>
</dbReference>
<dbReference type="SMART" id="SM00159">
    <property type="entry name" value="PTX"/>
    <property type="match status" value="1"/>
</dbReference>
<keyword evidence="11" id="KW-1185">Reference proteome</keyword>
<evidence type="ECO:0000256" key="9">
    <source>
        <dbReference type="RuleBase" id="RU362112"/>
    </source>
</evidence>
<comment type="subcellular location">
    <subcellularLocation>
        <location evidence="1 9">Secreted</location>
    </subcellularLocation>
</comment>
<accession>A0ABM1KYE8</accession>
<comment type="cofactor">
    <cofactor evidence="9">
        <name>Ca(2+)</name>
        <dbReference type="ChEBI" id="CHEBI:29108"/>
    </cofactor>
    <text evidence="9">Binds 2 calcium ions per subunit.</text>
</comment>
<evidence type="ECO:0000256" key="8">
    <source>
        <dbReference type="PROSITE-ProRule" id="PRU01172"/>
    </source>
</evidence>
<gene>
    <name evidence="12" type="primary">LOC107120529</name>
</gene>
<evidence type="ECO:0000313" key="12">
    <source>
        <dbReference type="RefSeq" id="XP_015278735.1"/>
    </source>
</evidence>
<evidence type="ECO:0000256" key="2">
    <source>
        <dbReference type="ARBA" id="ARBA00022525"/>
    </source>
</evidence>
<protein>
    <recommendedName>
        <fullName evidence="9">Pentraxin family member</fullName>
    </recommendedName>
</protein>
<evidence type="ECO:0000313" key="11">
    <source>
        <dbReference type="Proteomes" id="UP000694871"/>
    </source>
</evidence>
<dbReference type="PANTHER" id="PTHR45869:SF7">
    <property type="entry name" value="C-REACTIVE PROTEIN"/>
    <property type="match status" value="1"/>
</dbReference>
<feature type="domain" description="Pentraxin (PTX)" evidence="10">
    <location>
        <begin position="20"/>
        <end position="213"/>
    </location>
</feature>
<dbReference type="InterPro" id="IPR013320">
    <property type="entry name" value="ConA-like_dom_sf"/>
</dbReference>
<evidence type="ECO:0000256" key="1">
    <source>
        <dbReference type="ARBA" id="ARBA00004613"/>
    </source>
</evidence>
<dbReference type="Pfam" id="PF00354">
    <property type="entry name" value="Pentaxin"/>
    <property type="match status" value="1"/>
</dbReference>
<dbReference type="Gene3D" id="2.60.120.200">
    <property type="match status" value="1"/>
</dbReference>
<organism evidence="11 12">
    <name type="scientific">Gekko japonicus</name>
    <name type="common">Schlegel's Japanese gecko</name>
    <dbReference type="NCBI Taxonomy" id="146911"/>
    <lineage>
        <taxon>Eukaryota</taxon>
        <taxon>Metazoa</taxon>
        <taxon>Chordata</taxon>
        <taxon>Craniata</taxon>
        <taxon>Vertebrata</taxon>
        <taxon>Euteleostomi</taxon>
        <taxon>Lepidosauria</taxon>
        <taxon>Squamata</taxon>
        <taxon>Bifurcata</taxon>
        <taxon>Gekkota</taxon>
        <taxon>Gekkonidae</taxon>
        <taxon>Gekkoninae</taxon>
        <taxon>Gekko</taxon>
    </lineage>
</organism>
<dbReference type="GeneID" id="107120529"/>
<dbReference type="InterPro" id="IPR001759">
    <property type="entry name" value="PTX_dom"/>
</dbReference>
<name>A0ABM1KYE8_GEKJA</name>
<evidence type="ECO:0000256" key="7">
    <source>
        <dbReference type="ARBA" id="ARBA00038102"/>
    </source>
</evidence>
<evidence type="ECO:0000259" key="10">
    <source>
        <dbReference type="PROSITE" id="PS51828"/>
    </source>
</evidence>
<dbReference type="Proteomes" id="UP000694871">
    <property type="component" value="Unplaced"/>
</dbReference>